<dbReference type="Proteomes" id="UP000505325">
    <property type="component" value="Chromosome"/>
</dbReference>
<evidence type="ECO:0000313" key="2">
    <source>
        <dbReference type="Proteomes" id="UP000505325"/>
    </source>
</evidence>
<dbReference type="EMBL" id="CP054212">
    <property type="protein sequence ID" value="QKJ85116.1"/>
    <property type="molecule type" value="Genomic_DNA"/>
</dbReference>
<protein>
    <submittedName>
        <fullName evidence="1">Uncharacterized protein</fullName>
    </submittedName>
</protein>
<sequence>MSPAWGLHYATAKRSGVDHTPPSAGHFRLYFVRYHSQNDNLPNRTDLPFLVAITDK</sequence>
<organism evidence="1 2">
    <name type="scientific">Paramixta manurensis</name>
    <dbReference type="NCBI Taxonomy" id="2740817"/>
    <lineage>
        <taxon>Bacteria</taxon>
        <taxon>Pseudomonadati</taxon>
        <taxon>Pseudomonadota</taxon>
        <taxon>Gammaproteobacteria</taxon>
        <taxon>Enterobacterales</taxon>
        <taxon>Erwiniaceae</taxon>
        <taxon>Paramixta</taxon>
    </lineage>
</organism>
<evidence type="ECO:0000313" key="1">
    <source>
        <dbReference type="EMBL" id="QKJ85116.1"/>
    </source>
</evidence>
<keyword evidence="2" id="KW-1185">Reference proteome</keyword>
<gene>
    <name evidence="1" type="ORF">PMPD1_0133</name>
</gene>
<name>A0A6M8U3J6_9GAMM</name>
<dbReference type="KEGG" id="pmak:PMPD1_0133"/>
<reference evidence="1 2" key="1">
    <citation type="submission" date="2020-06" db="EMBL/GenBank/DDBJ databases">
        <title>Genome sequence of Paramixta manurensis strain PD-1.</title>
        <authorList>
            <person name="Lee C.W."/>
            <person name="Kim J."/>
        </authorList>
    </citation>
    <scope>NUCLEOTIDE SEQUENCE [LARGE SCALE GENOMIC DNA]</scope>
    <source>
        <strain evidence="1 2">PD-1</strain>
    </source>
</reference>
<proteinExistence type="predicted"/>
<dbReference type="AlphaFoldDB" id="A0A6M8U3J6"/>
<dbReference type="RefSeq" id="WP_173632237.1">
    <property type="nucleotide sequence ID" value="NZ_CP054212.1"/>
</dbReference>
<accession>A0A6M8U3J6</accession>